<protein>
    <submittedName>
        <fullName evidence="2">Uncharacterized protein</fullName>
    </submittedName>
</protein>
<feature type="chain" id="PRO_5031560289" evidence="1">
    <location>
        <begin position="18"/>
        <end position="125"/>
    </location>
</feature>
<proteinExistence type="predicted"/>
<accession>A0A7S0QBS1</accession>
<evidence type="ECO:0000256" key="1">
    <source>
        <dbReference type="SAM" id="SignalP"/>
    </source>
</evidence>
<name>A0A7S0QBS1_9CRYP</name>
<dbReference type="EMBL" id="HBEZ01012194">
    <property type="protein sequence ID" value="CAD8629023.1"/>
    <property type="molecule type" value="Transcribed_RNA"/>
</dbReference>
<keyword evidence="1" id="KW-0732">Signal</keyword>
<feature type="signal peptide" evidence="1">
    <location>
        <begin position="1"/>
        <end position="17"/>
    </location>
</feature>
<sequence length="125" mass="12623">MRVIVSLVIAFASAVAAFSPSSAGPFALRTSARATSSRALSIVMGGADRIPPGPKGRGPFTEEDKFKLPDGRVYVPGDAASDTLYGAALSNPFSVPDSVKGVAAAALLGGAVLVPTFLIKVIGGY</sequence>
<organism evidence="2">
    <name type="scientific">Cryptomonas curvata</name>
    <dbReference type="NCBI Taxonomy" id="233186"/>
    <lineage>
        <taxon>Eukaryota</taxon>
        <taxon>Cryptophyceae</taxon>
        <taxon>Cryptomonadales</taxon>
        <taxon>Cryptomonadaceae</taxon>
        <taxon>Cryptomonas</taxon>
    </lineage>
</organism>
<gene>
    <name evidence="2" type="ORF">CCUR1050_LOCUS6702</name>
</gene>
<evidence type="ECO:0000313" key="2">
    <source>
        <dbReference type="EMBL" id="CAD8629023.1"/>
    </source>
</evidence>
<reference evidence="2" key="1">
    <citation type="submission" date="2021-01" db="EMBL/GenBank/DDBJ databases">
        <authorList>
            <person name="Corre E."/>
            <person name="Pelletier E."/>
            <person name="Niang G."/>
            <person name="Scheremetjew M."/>
            <person name="Finn R."/>
            <person name="Kale V."/>
            <person name="Holt S."/>
            <person name="Cochrane G."/>
            <person name="Meng A."/>
            <person name="Brown T."/>
            <person name="Cohen L."/>
        </authorList>
    </citation>
    <scope>NUCLEOTIDE SEQUENCE</scope>
    <source>
        <strain evidence="2">CCAP979/52</strain>
    </source>
</reference>
<dbReference type="AlphaFoldDB" id="A0A7S0QBS1"/>